<evidence type="ECO:0000313" key="3">
    <source>
        <dbReference type="Proteomes" id="UP000324222"/>
    </source>
</evidence>
<protein>
    <submittedName>
        <fullName evidence="2">Uncharacterized protein</fullName>
    </submittedName>
</protein>
<name>A0A5B7HW29_PORTR</name>
<sequence>MRGVGCHRHGGRSASPNNFDNNFLGKFGSEALSSLLGTYWILQHPAFVRGPAGGWEGEWEGWQGVQGRLGARRGGIRMVRGAAVQLKVQQGQAGPSRARPPPWARLLDKMGELLERICIKQREPSSFPARRRVASGGPGQPCPPRTLLLLLLRRPTPPLHVLTAVSSASPARPLPTSPRVGQLPAGLNVFLIKFRKAAAGMARLSCCPQGPEGPAAPGRHGTARHGWRGTDHPARTMGRN</sequence>
<accession>A0A5B7HW29</accession>
<comment type="caution">
    <text evidence="2">The sequence shown here is derived from an EMBL/GenBank/DDBJ whole genome shotgun (WGS) entry which is preliminary data.</text>
</comment>
<dbReference type="Proteomes" id="UP000324222">
    <property type="component" value="Unassembled WGS sequence"/>
</dbReference>
<reference evidence="2 3" key="1">
    <citation type="submission" date="2019-05" db="EMBL/GenBank/DDBJ databases">
        <title>Another draft genome of Portunus trituberculatus and its Hox gene families provides insights of decapod evolution.</title>
        <authorList>
            <person name="Jeong J.-H."/>
            <person name="Song I."/>
            <person name="Kim S."/>
            <person name="Choi T."/>
            <person name="Kim D."/>
            <person name="Ryu S."/>
            <person name="Kim W."/>
        </authorList>
    </citation>
    <scope>NUCLEOTIDE SEQUENCE [LARGE SCALE GENOMIC DNA]</scope>
    <source>
        <tissue evidence="2">Muscle</tissue>
    </source>
</reference>
<keyword evidence="3" id="KW-1185">Reference proteome</keyword>
<feature type="region of interest" description="Disordered" evidence="1">
    <location>
        <begin position="210"/>
        <end position="240"/>
    </location>
</feature>
<evidence type="ECO:0000256" key="1">
    <source>
        <dbReference type="SAM" id="MobiDB-lite"/>
    </source>
</evidence>
<gene>
    <name evidence="2" type="ORF">E2C01_068513</name>
</gene>
<dbReference type="AlphaFoldDB" id="A0A5B7HW29"/>
<organism evidence="2 3">
    <name type="scientific">Portunus trituberculatus</name>
    <name type="common">Swimming crab</name>
    <name type="synonym">Neptunus trituberculatus</name>
    <dbReference type="NCBI Taxonomy" id="210409"/>
    <lineage>
        <taxon>Eukaryota</taxon>
        <taxon>Metazoa</taxon>
        <taxon>Ecdysozoa</taxon>
        <taxon>Arthropoda</taxon>
        <taxon>Crustacea</taxon>
        <taxon>Multicrustacea</taxon>
        <taxon>Malacostraca</taxon>
        <taxon>Eumalacostraca</taxon>
        <taxon>Eucarida</taxon>
        <taxon>Decapoda</taxon>
        <taxon>Pleocyemata</taxon>
        <taxon>Brachyura</taxon>
        <taxon>Eubrachyura</taxon>
        <taxon>Portunoidea</taxon>
        <taxon>Portunidae</taxon>
        <taxon>Portuninae</taxon>
        <taxon>Portunus</taxon>
    </lineage>
</organism>
<evidence type="ECO:0000313" key="2">
    <source>
        <dbReference type="EMBL" id="MPC74163.1"/>
    </source>
</evidence>
<proteinExistence type="predicted"/>
<dbReference type="EMBL" id="VSRR010038373">
    <property type="protein sequence ID" value="MPC74163.1"/>
    <property type="molecule type" value="Genomic_DNA"/>
</dbReference>